<dbReference type="InterPro" id="IPR052423">
    <property type="entry name" value="EMIR"/>
</dbReference>
<dbReference type="PROSITE" id="PS50076">
    <property type="entry name" value="DNAJ_2"/>
    <property type="match status" value="1"/>
</dbReference>
<dbReference type="EMBL" id="NMUH01002443">
    <property type="protein sequence ID" value="MQM00012.1"/>
    <property type="molecule type" value="Genomic_DNA"/>
</dbReference>
<dbReference type="CDD" id="cd06257">
    <property type="entry name" value="DnaJ"/>
    <property type="match status" value="1"/>
</dbReference>
<dbReference type="Proteomes" id="UP000652761">
    <property type="component" value="Unassembled WGS sequence"/>
</dbReference>
<evidence type="ECO:0000313" key="3">
    <source>
        <dbReference type="EMBL" id="MQM00012.1"/>
    </source>
</evidence>
<feature type="region of interest" description="Disordered" evidence="1">
    <location>
        <begin position="69"/>
        <end position="90"/>
    </location>
</feature>
<evidence type="ECO:0000256" key="1">
    <source>
        <dbReference type="SAM" id="MobiDB-lite"/>
    </source>
</evidence>
<gene>
    <name evidence="3" type="ORF">Taro_032740</name>
</gene>
<feature type="domain" description="J" evidence="2">
    <location>
        <begin position="120"/>
        <end position="185"/>
    </location>
</feature>
<dbReference type="OrthoDB" id="656484at2759"/>
<keyword evidence="4" id="KW-1185">Reference proteome</keyword>
<protein>
    <recommendedName>
        <fullName evidence="2">J domain-containing protein</fullName>
    </recommendedName>
</protein>
<dbReference type="PANTHER" id="PTHR44094:SF8">
    <property type="entry name" value="DNAJ HEAT SHOCK N-TERMINAL DOMAIN-CONTAINING PROTEIN-RELATED"/>
    <property type="match status" value="1"/>
</dbReference>
<name>A0A843VS36_COLES</name>
<dbReference type="InterPro" id="IPR001623">
    <property type="entry name" value="DnaJ_domain"/>
</dbReference>
<reference evidence="3" key="1">
    <citation type="submission" date="2017-07" db="EMBL/GenBank/DDBJ databases">
        <title>Taro Niue Genome Assembly and Annotation.</title>
        <authorList>
            <person name="Atibalentja N."/>
            <person name="Keating K."/>
            <person name="Fields C.J."/>
        </authorList>
    </citation>
    <scope>NUCLEOTIDE SEQUENCE</scope>
    <source>
        <strain evidence="3">Niue_2</strain>
        <tissue evidence="3">Leaf</tissue>
    </source>
</reference>
<dbReference type="InterPro" id="IPR018253">
    <property type="entry name" value="DnaJ_domain_CS"/>
</dbReference>
<organism evidence="3 4">
    <name type="scientific">Colocasia esculenta</name>
    <name type="common">Wild taro</name>
    <name type="synonym">Arum esculentum</name>
    <dbReference type="NCBI Taxonomy" id="4460"/>
    <lineage>
        <taxon>Eukaryota</taxon>
        <taxon>Viridiplantae</taxon>
        <taxon>Streptophyta</taxon>
        <taxon>Embryophyta</taxon>
        <taxon>Tracheophyta</taxon>
        <taxon>Spermatophyta</taxon>
        <taxon>Magnoliopsida</taxon>
        <taxon>Liliopsida</taxon>
        <taxon>Araceae</taxon>
        <taxon>Aroideae</taxon>
        <taxon>Colocasieae</taxon>
        <taxon>Colocasia</taxon>
    </lineage>
</organism>
<sequence length="208" mass="22653">MNSPPPPSDQIGCASAEMTSASRFLLSAVEWAQCARREELSTGWLSSGIPGKRGLRALCFQFIPGPQRPHGNAADPARANPPRFPPSCSSTDGFELPPHGFLIPSASDLPDFSQLVRPISRRGATGVNFDASASEIKKAYYVKARLVHPDKNPGDPKAAHNFQVLGEAYQILSDPVKRETYDKHGKAGVPQYFVLILPYMEVVKIIII</sequence>
<dbReference type="Gene3D" id="1.10.287.110">
    <property type="entry name" value="DnaJ domain"/>
    <property type="match status" value="1"/>
</dbReference>
<dbReference type="PROSITE" id="PS00636">
    <property type="entry name" value="DNAJ_1"/>
    <property type="match status" value="1"/>
</dbReference>
<proteinExistence type="predicted"/>
<comment type="caution">
    <text evidence="3">The sequence shown here is derived from an EMBL/GenBank/DDBJ whole genome shotgun (WGS) entry which is preliminary data.</text>
</comment>
<evidence type="ECO:0000313" key="4">
    <source>
        <dbReference type="Proteomes" id="UP000652761"/>
    </source>
</evidence>
<dbReference type="AlphaFoldDB" id="A0A843VS36"/>
<dbReference type="SMART" id="SM00271">
    <property type="entry name" value="DnaJ"/>
    <property type="match status" value="1"/>
</dbReference>
<evidence type="ECO:0000259" key="2">
    <source>
        <dbReference type="PROSITE" id="PS50076"/>
    </source>
</evidence>
<dbReference type="SUPFAM" id="SSF46565">
    <property type="entry name" value="Chaperone J-domain"/>
    <property type="match status" value="1"/>
</dbReference>
<dbReference type="Pfam" id="PF00226">
    <property type="entry name" value="DnaJ"/>
    <property type="match status" value="1"/>
</dbReference>
<accession>A0A843VS36</accession>
<dbReference type="PRINTS" id="PR00625">
    <property type="entry name" value="JDOMAIN"/>
</dbReference>
<dbReference type="PANTHER" id="PTHR44094">
    <property type="entry name" value="DNAJ HEAT SHOCK N-TERMINAL DOMAIN-CONTAINING PROTEIN"/>
    <property type="match status" value="1"/>
</dbReference>
<dbReference type="InterPro" id="IPR036869">
    <property type="entry name" value="J_dom_sf"/>
</dbReference>
<feature type="compositionally biased region" description="Low complexity" evidence="1">
    <location>
        <begin position="72"/>
        <end position="81"/>
    </location>
</feature>
<dbReference type="GO" id="GO:0005783">
    <property type="term" value="C:endoplasmic reticulum"/>
    <property type="evidence" value="ECO:0007669"/>
    <property type="project" value="UniProtKB-ARBA"/>
</dbReference>